<dbReference type="PRINTS" id="PR00119">
    <property type="entry name" value="CATATPASE"/>
</dbReference>
<dbReference type="Proteomes" id="UP000265140">
    <property type="component" value="Chromosome 8"/>
</dbReference>
<comment type="cofactor">
    <cofactor evidence="1 15">
        <name>Mg(2+)</name>
        <dbReference type="ChEBI" id="CHEBI:18420"/>
    </cofactor>
</comment>
<evidence type="ECO:0000256" key="3">
    <source>
        <dbReference type="ARBA" id="ARBA00008109"/>
    </source>
</evidence>
<feature type="binding site" evidence="14">
    <location>
        <position position="787"/>
    </location>
    <ligand>
        <name>ATP</name>
        <dbReference type="ChEBI" id="CHEBI:30616"/>
    </ligand>
</feature>
<dbReference type="InParanoid" id="A0A3P9AC66"/>
<dbReference type="InterPro" id="IPR023299">
    <property type="entry name" value="ATPase_P-typ_cyto_dom_N"/>
</dbReference>
<dbReference type="GO" id="GO:0140326">
    <property type="term" value="F:ATPase-coupled intramembrane lipid transporter activity"/>
    <property type="evidence" value="ECO:0007669"/>
    <property type="project" value="UniProtKB-EC"/>
</dbReference>
<keyword evidence="10 16" id="KW-1133">Transmembrane helix</keyword>
<dbReference type="InterPro" id="IPR008250">
    <property type="entry name" value="ATPase_P-typ_transduc_dom_A_sf"/>
</dbReference>
<dbReference type="GO" id="GO:0000287">
    <property type="term" value="F:magnesium ion binding"/>
    <property type="evidence" value="ECO:0007669"/>
    <property type="project" value="UniProtKB-UniRule"/>
</dbReference>
<evidence type="ECO:0000256" key="4">
    <source>
        <dbReference type="ARBA" id="ARBA00022692"/>
    </source>
</evidence>
<dbReference type="GeneTree" id="ENSGT00940000160463"/>
<feature type="active site" description="4-aspartylphosphate intermediate" evidence="13">
    <location>
        <position position="408"/>
    </location>
</feature>
<dbReference type="PANTHER" id="PTHR24092">
    <property type="entry name" value="PROBABLE PHOSPHOLIPID-TRANSPORTING ATPASE"/>
    <property type="match status" value="1"/>
</dbReference>
<dbReference type="SUPFAM" id="SSF81653">
    <property type="entry name" value="Calcium ATPase, transduction domain A"/>
    <property type="match status" value="1"/>
</dbReference>
<dbReference type="Pfam" id="PF13246">
    <property type="entry name" value="Cation_ATPase"/>
    <property type="match status" value="1"/>
</dbReference>
<evidence type="ECO:0000256" key="7">
    <source>
        <dbReference type="ARBA" id="ARBA00022840"/>
    </source>
</evidence>
<comment type="similarity">
    <text evidence="3 16">Belongs to the cation transport ATPase (P-type) (TC 3.A.3) family. Type IV subfamily.</text>
</comment>
<evidence type="ECO:0000313" key="19">
    <source>
        <dbReference type="Ensembl" id="ENSELUP00000038290.2"/>
    </source>
</evidence>
<dbReference type="Gene3D" id="3.40.1110.10">
    <property type="entry name" value="Calcium-transporting ATPase, cytoplasmic domain N"/>
    <property type="match status" value="1"/>
</dbReference>
<feature type="transmembrane region" description="Helical" evidence="16">
    <location>
        <begin position="897"/>
        <end position="917"/>
    </location>
</feature>
<evidence type="ECO:0000259" key="17">
    <source>
        <dbReference type="Pfam" id="PF16209"/>
    </source>
</evidence>
<feature type="binding site" evidence="14">
    <location>
        <position position="569"/>
    </location>
    <ligand>
        <name>ATP</name>
        <dbReference type="ChEBI" id="CHEBI:30616"/>
    </ligand>
</feature>
<dbReference type="InterPro" id="IPR006539">
    <property type="entry name" value="P-type_ATPase_IV"/>
</dbReference>
<feature type="transmembrane region" description="Helical" evidence="16">
    <location>
        <begin position="976"/>
        <end position="998"/>
    </location>
</feature>
<dbReference type="Pfam" id="PF16209">
    <property type="entry name" value="PhoLip_ATPase_N"/>
    <property type="match status" value="1"/>
</dbReference>
<accession>A0A3P9AC66</accession>
<proteinExistence type="inferred from homology"/>
<protein>
    <recommendedName>
        <fullName evidence="16">Phospholipid-transporting ATPase</fullName>
        <ecNumber evidence="16">7.6.2.1</ecNumber>
    </recommendedName>
</protein>
<dbReference type="GO" id="GO:0005886">
    <property type="term" value="C:plasma membrane"/>
    <property type="evidence" value="ECO:0007669"/>
    <property type="project" value="TreeGrafter"/>
</dbReference>
<evidence type="ECO:0000256" key="9">
    <source>
        <dbReference type="ARBA" id="ARBA00022967"/>
    </source>
</evidence>
<keyword evidence="11 16" id="KW-0472">Membrane</keyword>
<gene>
    <name evidence="19" type="primary">ATP8B3</name>
</gene>
<feature type="transmembrane region" description="Helical" evidence="16">
    <location>
        <begin position="71"/>
        <end position="101"/>
    </location>
</feature>
<feature type="domain" description="P-type ATPase C-terminal" evidence="18">
    <location>
        <begin position="834"/>
        <end position="1076"/>
    </location>
</feature>
<feature type="binding site" evidence="14">
    <location>
        <position position="683"/>
    </location>
    <ligand>
        <name>ATP</name>
        <dbReference type="ChEBI" id="CHEBI:30616"/>
    </ligand>
</feature>
<dbReference type="NCBIfam" id="TIGR01494">
    <property type="entry name" value="ATPase_P-type"/>
    <property type="match status" value="1"/>
</dbReference>
<dbReference type="GO" id="GO:0005524">
    <property type="term" value="F:ATP binding"/>
    <property type="evidence" value="ECO:0007669"/>
    <property type="project" value="UniProtKB-UniRule"/>
</dbReference>
<dbReference type="InterPro" id="IPR036412">
    <property type="entry name" value="HAD-like_sf"/>
</dbReference>
<dbReference type="SFLD" id="SFLDS00003">
    <property type="entry name" value="Haloacid_Dehalogenase"/>
    <property type="match status" value="1"/>
</dbReference>
<feature type="binding site" evidence="14">
    <location>
        <position position="602"/>
    </location>
    <ligand>
        <name>ATP</name>
        <dbReference type="ChEBI" id="CHEBI:30616"/>
    </ligand>
</feature>
<dbReference type="NCBIfam" id="TIGR01652">
    <property type="entry name" value="ATPase-Plipid"/>
    <property type="match status" value="1"/>
</dbReference>
<evidence type="ECO:0000256" key="8">
    <source>
        <dbReference type="ARBA" id="ARBA00022842"/>
    </source>
</evidence>
<feature type="binding site" evidence="14">
    <location>
        <position position="685"/>
    </location>
    <ligand>
        <name>ATP</name>
        <dbReference type="ChEBI" id="CHEBI:30616"/>
    </ligand>
</feature>
<feature type="binding site" evidence="14">
    <location>
        <position position="810"/>
    </location>
    <ligand>
        <name>ATP</name>
        <dbReference type="ChEBI" id="CHEBI:30616"/>
    </ligand>
</feature>
<dbReference type="InterPro" id="IPR044492">
    <property type="entry name" value="P_typ_ATPase_HD_dom"/>
</dbReference>
<evidence type="ECO:0000256" key="11">
    <source>
        <dbReference type="ARBA" id="ARBA00023136"/>
    </source>
</evidence>
<dbReference type="GeneID" id="105011561"/>
<reference evidence="19" key="4">
    <citation type="submission" date="2025-09" db="UniProtKB">
        <authorList>
            <consortium name="Ensembl"/>
        </authorList>
    </citation>
    <scope>IDENTIFICATION</scope>
</reference>
<dbReference type="RefSeq" id="XP_010869990.2">
    <property type="nucleotide sequence ID" value="XM_010871688.3"/>
</dbReference>
<dbReference type="OrthoDB" id="377733at2759"/>
<feature type="binding site" evidence="14">
    <location>
        <position position="781"/>
    </location>
    <ligand>
        <name>ATP</name>
        <dbReference type="ChEBI" id="CHEBI:30616"/>
    </ligand>
</feature>
<feature type="transmembrane region" description="Helical" evidence="16">
    <location>
        <begin position="342"/>
        <end position="361"/>
    </location>
</feature>
<dbReference type="InterPro" id="IPR018303">
    <property type="entry name" value="ATPase_P-typ_P_site"/>
</dbReference>
<feature type="transmembrane region" description="Helical" evidence="16">
    <location>
        <begin position="864"/>
        <end position="885"/>
    </location>
</feature>
<feature type="binding site" evidence="14">
    <location>
        <position position="811"/>
    </location>
    <ligand>
        <name>ATP</name>
        <dbReference type="ChEBI" id="CHEBI:30616"/>
    </ligand>
</feature>
<reference evidence="20" key="1">
    <citation type="journal article" date="2014" name="PLoS ONE">
        <title>The genome and linkage map of the northern pike (Esox lucius): conserved synteny revealed between the salmonid sister group and the Neoteleostei.</title>
        <authorList>
            <person name="Rondeau E.B."/>
            <person name="Minkley D.R."/>
            <person name="Leong J.S."/>
            <person name="Messmer A.M."/>
            <person name="Jantzen J.R."/>
            <person name="von Schalburg K.R."/>
            <person name="Lemon C."/>
            <person name="Bird N.H."/>
            <person name="Koop B.F."/>
        </authorList>
    </citation>
    <scope>NUCLEOTIDE SEQUENCE</scope>
</reference>
<evidence type="ECO:0000256" key="16">
    <source>
        <dbReference type="RuleBase" id="RU362033"/>
    </source>
</evidence>
<dbReference type="Pfam" id="PF16212">
    <property type="entry name" value="PhoLip_ATPase_C"/>
    <property type="match status" value="1"/>
</dbReference>
<feature type="transmembrane region" description="Helical" evidence="16">
    <location>
        <begin position="288"/>
        <end position="314"/>
    </location>
</feature>
<evidence type="ECO:0000256" key="2">
    <source>
        <dbReference type="ARBA" id="ARBA00004141"/>
    </source>
</evidence>
<dbReference type="InterPro" id="IPR023214">
    <property type="entry name" value="HAD_sf"/>
</dbReference>
<feature type="binding site" evidence="15">
    <location>
        <position position="410"/>
    </location>
    <ligand>
        <name>Mg(2+)</name>
        <dbReference type="ChEBI" id="CHEBI:18420"/>
    </ligand>
</feature>
<feature type="binding site" evidence="15">
    <location>
        <position position="807"/>
    </location>
    <ligand>
        <name>Mg(2+)</name>
        <dbReference type="ChEBI" id="CHEBI:18420"/>
    </ligand>
</feature>
<reference evidence="19" key="3">
    <citation type="submission" date="2025-08" db="UniProtKB">
        <authorList>
            <consortium name="Ensembl"/>
        </authorList>
    </citation>
    <scope>IDENTIFICATION</scope>
</reference>
<feature type="binding site" evidence="14">
    <location>
        <position position="505"/>
    </location>
    <ligand>
        <name>ATP</name>
        <dbReference type="ChEBI" id="CHEBI:30616"/>
    </ligand>
</feature>
<keyword evidence="20" id="KW-1185">Reference proteome</keyword>
<comment type="subcellular location">
    <subcellularLocation>
        <location evidence="2 16">Membrane</location>
        <topology evidence="2 16">Multi-pass membrane protein</topology>
    </subcellularLocation>
</comment>
<feature type="binding site" evidence="14">
    <location>
        <position position="410"/>
    </location>
    <ligand>
        <name>ATP</name>
        <dbReference type="ChEBI" id="CHEBI:30616"/>
    </ligand>
</feature>
<dbReference type="PROSITE" id="PS00154">
    <property type="entry name" value="ATPASE_E1_E2"/>
    <property type="match status" value="1"/>
</dbReference>
<evidence type="ECO:0000256" key="5">
    <source>
        <dbReference type="ARBA" id="ARBA00022723"/>
    </source>
</evidence>
<sequence>MKGDATANPDTDVTWEVKANNRHFHKHQRRQSFLCFHWGRYGDNVVRSFKYSPLTFLPLTLYEQFQRAANLYFLLVVVMQCVPVISSIPWYTTIIPLFIVLSVRGVKDLANDLARRRSDSQINRRSCDVLISQSFSPSQWKDVCVGDVLRIHKDQIIPADLLLLCSSEPHSLCYVETMDIDGETNLKYRQALAATHTEMTSNPTEQTLAAFDGTVFCEEPNNRLYTFRGELHWRGECHHLDSEHILLRGTVLRNTDAVYGVAVYTGSDTKILRNVGRHRVKMTHIEKLLNNVVIGIVLFLLLVALLLAVGSGVFRRSVVPQMEFLSVITSVNSPEYTAFLTFWSYVILLSPAMPMSLYITFEMIHVVHSLFIGWDVEMRGGEDNSIPAQARNTSLNEELGQVGHLLSDKTGTLTQNHLLFRQCCIAGEIYGDTSVSAEESETLDLSWNPFSCGGLHLSDQRLVDRLRGQRCPDSKQFLTALTLCHTVMTEWREGALVYQAASPDEEALVGAARELGWVFLSRTRDSLTINELGLQRHYHLLTILDFTSQRRRMSVLVREPEGGLKLYCKGADIVILERLQKDCPHLESTERALDLFAQSSLRTLCIAERSVPEAKWKEWCKTLHQTVVLTTHDREDILEQLYDDMERDLKLLGVTAIEDRLQDGVPQTITMLRQAGLKVWMLTGDKKETAVNIGYSCKLLDPDTRLLEGEELRQLLRAPDEEVTFSQSSVTGLWCVEMELARDRSALVLTGPELAEFNSRPEWGSRFMSLAGLCQSVLCCRVTPGQKADVVALIRKHTSSITMAVGDGANDVNMIKTAHIGVGLAGVEGGQAVLNADYSLAQFSFLQRLLLVHGRWSYRRIAVFLRYFLYKTSSFALVHIWFGFFNGFSAQTLYENWFIILYTVVYTATPVQCLAIFEQDVGVEGSLRWPDLYKAGQRQELFNPFLLAFTLLYAVYTSLVLFFVPLGVFHNSALDYQTMSVTVNIASVLSATTEIVLLTGHWTKWNVLAVCVSMSMYIVCTLITQSRKLFEMSPVDYYFPGVAQNAFASPVVWLTALLTAWTAVLPSFTVHALNIILTKPGRHRVHSIKRGAVELQQSGFRRGDSHRRSSYAMSQSRGIGHLITSGASFRSTAPPVDRRCT</sequence>
<feature type="transmembrane region" description="Helical" evidence="16">
    <location>
        <begin position="1005"/>
        <end position="1024"/>
    </location>
</feature>
<evidence type="ECO:0000256" key="14">
    <source>
        <dbReference type="PIRSR" id="PIRSR606539-2"/>
    </source>
</evidence>
<keyword evidence="9 16" id="KW-1278">Translocase</keyword>
<reference evidence="19" key="2">
    <citation type="submission" date="2020-02" db="EMBL/GenBank/DDBJ databases">
        <title>Esox lucius (northern pike) genome, fEsoLuc1, primary haplotype.</title>
        <authorList>
            <person name="Myers G."/>
            <person name="Karagic N."/>
            <person name="Meyer A."/>
            <person name="Pippel M."/>
            <person name="Reichard M."/>
            <person name="Winkler S."/>
            <person name="Tracey A."/>
            <person name="Sims Y."/>
            <person name="Howe K."/>
            <person name="Rhie A."/>
            <person name="Formenti G."/>
            <person name="Durbin R."/>
            <person name="Fedrigo O."/>
            <person name="Jarvis E.D."/>
        </authorList>
    </citation>
    <scope>NUCLEOTIDE SEQUENCE [LARGE SCALE GENOMIC DNA]</scope>
</reference>
<keyword evidence="5 15" id="KW-0479">Metal-binding</keyword>
<dbReference type="GO" id="GO:0016887">
    <property type="term" value="F:ATP hydrolysis activity"/>
    <property type="evidence" value="ECO:0007669"/>
    <property type="project" value="InterPro"/>
</dbReference>
<dbReference type="InterPro" id="IPR032631">
    <property type="entry name" value="P-type_ATPase_N"/>
</dbReference>
<feature type="domain" description="P-type ATPase N-terminal" evidence="17">
    <location>
        <begin position="20"/>
        <end position="94"/>
    </location>
</feature>
<feature type="binding site" evidence="14">
    <location>
        <position position="409"/>
    </location>
    <ligand>
        <name>ATP</name>
        <dbReference type="ChEBI" id="CHEBI:30616"/>
    </ligand>
</feature>
<dbReference type="SFLD" id="SFLDG00002">
    <property type="entry name" value="C1.7:_P-type_atpase_like"/>
    <property type="match status" value="1"/>
</dbReference>
<dbReference type="InterPro" id="IPR023298">
    <property type="entry name" value="ATPase_P-typ_TM_dom_sf"/>
</dbReference>
<dbReference type="AlphaFoldDB" id="A0A3P9AC66"/>
<dbReference type="InterPro" id="IPR001757">
    <property type="entry name" value="P_typ_ATPase"/>
</dbReference>
<dbReference type="SFLD" id="SFLDF00027">
    <property type="entry name" value="p-type_atpase"/>
    <property type="match status" value="1"/>
</dbReference>
<dbReference type="GO" id="GO:0005802">
    <property type="term" value="C:trans-Golgi network"/>
    <property type="evidence" value="ECO:0007669"/>
    <property type="project" value="TreeGrafter"/>
</dbReference>
<dbReference type="STRING" id="8010.ENSELUP00000038290"/>
<dbReference type="OMA" id="DILMFFR"/>
<dbReference type="SUPFAM" id="SSF81660">
    <property type="entry name" value="Metal cation-transporting ATPase, ATP-binding domain N"/>
    <property type="match status" value="1"/>
</dbReference>
<feature type="transmembrane region" description="Helical" evidence="16">
    <location>
        <begin position="1051"/>
        <end position="1077"/>
    </location>
</feature>
<dbReference type="FunFam" id="3.40.50.1000:FF:000130">
    <property type="entry name" value="Phospholipid-transporting ATPase"/>
    <property type="match status" value="1"/>
</dbReference>
<keyword evidence="6 14" id="KW-0547">Nucleotide-binding</keyword>
<feature type="binding site" evidence="14">
    <location>
        <position position="546"/>
    </location>
    <ligand>
        <name>ATP</name>
        <dbReference type="ChEBI" id="CHEBI:30616"/>
    </ligand>
</feature>
<dbReference type="InterPro" id="IPR032630">
    <property type="entry name" value="P_typ_ATPase_c"/>
</dbReference>
<evidence type="ECO:0000256" key="10">
    <source>
        <dbReference type="ARBA" id="ARBA00022989"/>
    </source>
</evidence>
<evidence type="ECO:0000313" key="20">
    <source>
        <dbReference type="Proteomes" id="UP000265140"/>
    </source>
</evidence>
<dbReference type="SUPFAM" id="SSF81665">
    <property type="entry name" value="Calcium ATPase, transmembrane domain M"/>
    <property type="match status" value="1"/>
</dbReference>
<dbReference type="PANTHER" id="PTHR24092:SF198">
    <property type="entry name" value="PHOSPHOLIPID-TRANSPORTING ATPASE"/>
    <property type="match status" value="1"/>
</dbReference>
<organism evidence="19 20">
    <name type="scientific">Esox lucius</name>
    <name type="common">Northern pike</name>
    <dbReference type="NCBI Taxonomy" id="8010"/>
    <lineage>
        <taxon>Eukaryota</taxon>
        <taxon>Metazoa</taxon>
        <taxon>Chordata</taxon>
        <taxon>Craniata</taxon>
        <taxon>Vertebrata</taxon>
        <taxon>Euteleostomi</taxon>
        <taxon>Actinopterygii</taxon>
        <taxon>Neopterygii</taxon>
        <taxon>Teleostei</taxon>
        <taxon>Protacanthopterygii</taxon>
        <taxon>Esociformes</taxon>
        <taxon>Esocidae</taxon>
        <taxon>Esox</taxon>
    </lineage>
</organism>
<evidence type="ECO:0000256" key="6">
    <source>
        <dbReference type="ARBA" id="ARBA00022741"/>
    </source>
</evidence>
<dbReference type="SUPFAM" id="SSF56784">
    <property type="entry name" value="HAD-like"/>
    <property type="match status" value="1"/>
</dbReference>
<evidence type="ECO:0000256" key="1">
    <source>
        <dbReference type="ARBA" id="ARBA00001946"/>
    </source>
</evidence>
<feature type="transmembrane region" description="Helical" evidence="16">
    <location>
        <begin position="941"/>
        <end position="964"/>
    </location>
</feature>
<keyword evidence="7 14" id="KW-0067">ATP-binding</keyword>
<evidence type="ECO:0000256" key="13">
    <source>
        <dbReference type="PIRSR" id="PIRSR606539-1"/>
    </source>
</evidence>
<dbReference type="GO" id="GO:0007030">
    <property type="term" value="P:Golgi organization"/>
    <property type="evidence" value="ECO:0007669"/>
    <property type="project" value="TreeGrafter"/>
</dbReference>
<evidence type="ECO:0000259" key="18">
    <source>
        <dbReference type="Pfam" id="PF16212"/>
    </source>
</evidence>
<dbReference type="Ensembl" id="ENSELUT00000028621.3">
    <property type="protein sequence ID" value="ENSELUP00000038290.2"/>
    <property type="gene ID" value="ENSELUG00000018163.3"/>
</dbReference>
<feature type="binding site" evidence="14">
    <location>
        <position position="684"/>
    </location>
    <ligand>
        <name>ATP</name>
        <dbReference type="ChEBI" id="CHEBI:30616"/>
    </ligand>
</feature>
<evidence type="ECO:0000256" key="12">
    <source>
        <dbReference type="ARBA" id="ARBA00034036"/>
    </source>
</evidence>
<keyword evidence="4 16" id="KW-0812">Transmembrane</keyword>
<evidence type="ECO:0000256" key="15">
    <source>
        <dbReference type="PIRSR" id="PIRSR606539-3"/>
    </source>
</evidence>
<comment type="catalytic activity">
    <reaction evidence="12 16">
        <text>ATP + H2O + phospholipidSide 1 = ADP + phosphate + phospholipidSide 2.</text>
        <dbReference type="EC" id="7.6.2.1"/>
    </reaction>
</comment>
<dbReference type="Gene3D" id="2.70.150.10">
    <property type="entry name" value="Calcium-transporting ATPase, cytoplasmic transduction domain A"/>
    <property type="match status" value="1"/>
</dbReference>
<name>A0A3P9AC66_ESOLU</name>
<dbReference type="EC" id="7.6.2.1" evidence="16"/>
<feature type="binding site" evidence="15">
    <location>
        <position position="811"/>
    </location>
    <ligand>
        <name>Mg(2+)</name>
        <dbReference type="ChEBI" id="CHEBI:18420"/>
    </ligand>
</feature>
<dbReference type="GO" id="GO:0045332">
    <property type="term" value="P:phospholipid translocation"/>
    <property type="evidence" value="ECO:0007669"/>
    <property type="project" value="TreeGrafter"/>
</dbReference>
<keyword evidence="8 15" id="KW-0460">Magnesium</keyword>
<dbReference type="Bgee" id="ENSELUG00000018163">
    <property type="expression patterns" value="Expressed in mesonephros and 2 other cell types or tissues"/>
</dbReference>
<feature type="binding site" evidence="15">
    <location>
        <position position="408"/>
    </location>
    <ligand>
        <name>Mg(2+)</name>
        <dbReference type="ChEBI" id="CHEBI:18420"/>
    </ligand>
</feature>
<dbReference type="Gene3D" id="3.40.50.1000">
    <property type="entry name" value="HAD superfamily/HAD-like"/>
    <property type="match status" value="1"/>
</dbReference>
<feature type="binding site" evidence="14">
    <location>
        <position position="408"/>
    </location>
    <ligand>
        <name>ATP</name>
        <dbReference type="ChEBI" id="CHEBI:30616"/>
    </ligand>
</feature>